<accession>A0A517NDT6</accession>
<proteinExistence type="predicted"/>
<dbReference type="RefSeq" id="WP_145171331.1">
    <property type="nucleotide sequence ID" value="NZ_CP036525.1"/>
</dbReference>
<dbReference type="OrthoDB" id="276004at2"/>
<protein>
    <submittedName>
        <fullName evidence="1">Uncharacterized protein</fullName>
    </submittedName>
</protein>
<name>A0A517NDT6_9BACT</name>
<dbReference type="Proteomes" id="UP000318538">
    <property type="component" value="Chromosome"/>
</dbReference>
<dbReference type="EMBL" id="CP036525">
    <property type="protein sequence ID" value="QDT05293.1"/>
    <property type="molecule type" value="Genomic_DNA"/>
</dbReference>
<organism evidence="1 2">
    <name type="scientific">Rubripirellula lacrimiformis</name>
    <dbReference type="NCBI Taxonomy" id="1930273"/>
    <lineage>
        <taxon>Bacteria</taxon>
        <taxon>Pseudomonadati</taxon>
        <taxon>Planctomycetota</taxon>
        <taxon>Planctomycetia</taxon>
        <taxon>Pirellulales</taxon>
        <taxon>Pirellulaceae</taxon>
        <taxon>Rubripirellula</taxon>
    </lineage>
</organism>
<dbReference type="AlphaFoldDB" id="A0A517NDT6"/>
<dbReference type="KEGG" id="rlc:K227x_36930"/>
<reference evidence="1 2" key="1">
    <citation type="submission" date="2019-02" db="EMBL/GenBank/DDBJ databases">
        <title>Deep-cultivation of Planctomycetes and their phenomic and genomic characterization uncovers novel biology.</title>
        <authorList>
            <person name="Wiegand S."/>
            <person name="Jogler M."/>
            <person name="Boedeker C."/>
            <person name="Pinto D."/>
            <person name="Vollmers J."/>
            <person name="Rivas-Marin E."/>
            <person name="Kohn T."/>
            <person name="Peeters S.H."/>
            <person name="Heuer A."/>
            <person name="Rast P."/>
            <person name="Oberbeckmann S."/>
            <person name="Bunk B."/>
            <person name="Jeske O."/>
            <person name="Meyerdierks A."/>
            <person name="Storesund J.E."/>
            <person name="Kallscheuer N."/>
            <person name="Luecker S."/>
            <person name="Lage O.M."/>
            <person name="Pohl T."/>
            <person name="Merkel B.J."/>
            <person name="Hornburger P."/>
            <person name="Mueller R.-W."/>
            <person name="Bruemmer F."/>
            <person name="Labrenz M."/>
            <person name="Spormann A.M."/>
            <person name="Op den Camp H."/>
            <person name="Overmann J."/>
            <person name="Amann R."/>
            <person name="Jetten M.S.M."/>
            <person name="Mascher T."/>
            <person name="Medema M.H."/>
            <person name="Devos D.P."/>
            <person name="Kaster A.-K."/>
            <person name="Ovreas L."/>
            <person name="Rohde M."/>
            <person name="Galperin M.Y."/>
            <person name="Jogler C."/>
        </authorList>
    </citation>
    <scope>NUCLEOTIDE SEQUENCE [LARGE SCALE GENOMIC DNA]</scope>
    <source>
        <strain evidence="1 2">K22_7</strain>
    </source>
</reference>
<evidence type="ECO:0000313" key="1">
    <source>
        <dbReference type="EMBL" id="QDT05293.1"/>
    </source>
</evidence>
<gene>
    <name evidence="1" type="ORF">K227x_36930</name>
</gene>
<evidence type="ECO:0000313" key="2">
    <source>
        <dbReference type="Proteomes" id="UP000318538"/>
    </source>
</evidence>
<keyword evidence="2" id="KW-1185">Reference proteome</keyword>
<sequence length="152" mass="17076">MVFSNVATALAVNSAFLQEIKDSNPDLWAAADQLRVVLGSGDDATAKLRRTTRLLDQIRDGLALQFSLEESYGYLTVGQPKCERESELATIAQSQHAPLYLSLCDLVERAEELQYRGVQPLQMNELVGQIYDFDRQWQAHEQIEADLIGQSF</sequence>